<dbReference type="EMBL" id="LLXX01000001">
    <property type="protein sequence ID" value="KRR15001.1"/>
    <property type="molecule type" value="Genomic_DNA"/>
</dbReference>
<evidence type="ECO:0000313" key="2">
    <source>
        <dbReference type="Proteomes" id="UP000051913"/>
    </source>
</evidence>
<organism evidence="1 2">
    <name type="scientific">Bradyrhizobium valentinum</name>
    <dbReference type="NCBI Taxonomy" id="1518501"/>
    <lineage>
        <taxon>Bacteria</taxon>
        <taxon>Pseudomonadati</taxon>
        <taxon>Pseudomonadota</taxon>
        <taxon>Alphaproteobacteria</taxon>
        <taxon>Hyphomicrobiales</taxon>
        <taxon>Nitrobacteraceae</taxon>
        <taxon>Bradyrhizobium</taxon>
    </lineage>
</organism>
<sequence>MQVGRDDTIAGLRLMHVRDFLRWAGDNSVRPDAIDEYFKVDPARAREIEQALLDAGYLEKEEAKFTNESGTWYVAGGLGRQLCNAKFVRRITRDEAEKLVVSFLERVKGVNERDELTHRVEEVRVFGSYLGGKSDLGDVDLAVAFEPRRPTHVEESLLRAEQSGKRINNYLGRLFYGQHEVKKLLKHRSPYLSIHEVGELEKLGTNFKVLFRRQAESNDCA</sequence>
<name>A0A0R3M4L9_9BRAD</name>
<comment type="caution">
    <text evidence="1">The sequence shown here is derived from an EMBL/GenBank/DDBJ whole genome shotgun (WGS) entry which is preliminary data.</text>
</comment>
<gene>
    <name evidence="1" type="ORF">CP49_23605</name>
</gene>
<protein>
    <submittedName>
        <fullName evidence="1">Uncharacterized protein</fullName>
    </submittedName>
</protein>
<dbReference type="RefSeq" id="WP_057848300.1">
    <property type="nucleotide sequence ID" value="NZ_LLXX01000001.1"/>
</dbReference>
<accession>A0A0R3M4L9</accession>
<dbReference type="AlphaFoldDB" id="A0A0R3M4L9"/>
<dbReference type="Proteomes" id="UP000051913">
    <property type="component" value="Unassembled WGS sequence"/>
</dbReference>
<evidence type="ECO:0000313" key="1">
    <source>
        <dbReference type="EMBL" id="KRR15001.1"/>
    </source>
</evidence>
<proteinExistence type="predicted"/>
<keyword evidence="2" id="KW-1185">Reference proteome</keyword>
<reference evidence="1 2" key="1">
    <citation type="submission" date="2014-03" db="EMBL/GenBank/DDBJ databases">
        <title>Bradyrhizobium valentinum sp. nov., isolated from effective nodules of Lupinus mariae-josephae, a lupine endemic of basic-lime soils in Eastern Spain.</title>
        <authorList>
            <person name="Duran D."/>
            <person name="Rey L."/>
            <person name="Navarro A."/>
            <person name="Busquets A."/>
            <person name="Imperial J."/>
            <person name="Ruiz-Argueso T."/>
        </authorList>
    </citation>
    <scope>NUCLEOTIDE SEQUENCE [LARGE SCALE GENOMIC DNA]</scope>
    <source>
        <strain evidence="1 2">LmjM3</strain>
    </source>
</reference>